<feature type="compositionally biased region" description="Basic and acidic residues" evidence="1">
    <location>
        <begin position="244"/>
        <end position="259"/>
    </location>
</feature>
<feature type="compositionally biased region" description="Basic and acidic residues" evidence="1">
    <location>
        <begin position="194"/>
        <end position="214"/>
    </location>
</feature>
<dbReference type="AlphaFoldDB" id="A0A1M5SFU1"/>
<feature type="region of interest" description="Disordered" evidence="1">
    <location>
        <begin position="31"/>
        <end position="76"/>
    </location>
</feature>
<feature type="region of interest" description="Disordered" evidence="1">
    <location>
        <begin position="111"/>
        <end position="130"/>
    </location>
</feature>
<feature type="compositionally biased region" description="Basic residues" evidence="1">
    <location>
        <begin position="116"/>
        <end position="126"/>
    </location>
</feature>
<keyword evidence="3" id="KW-1185">Reference proteome</keyword>
<feature type="compositionally biased region" description="Low complexity" evidence="1">
    <location>
        <begin position="222"/>
        <end position="231"/>
    </location>
</feature>
<proteinExistence type="predicted"/>
<accession>A0A1M5SFU1</accession>
<evidence type="ECO:0000313" key="2">
    <source>
        <dbReference type="EMBL" id="SHH36753.1"/>
    </source>
</evidence>
<organism evidence="2 3">
    <name type="scientific">Halobaculum gomorrense</name>
    <dbReference type="NCBI Taxonomy" id="43928"/>
    <lineage>
        <taxon>Archaea</taxon>
        <taxon>Methanobacteriati</taxon>
        <taxon>Methanobacteriota</taxon>
        <taxon>Stenosarchaea group</taxon>
        <taxon>Halobacteria</taxon>
        <taxon>Halobacteriales</taxon>
        <taxon>Haloferacaceae</taxon>
        <taxon>Halobaculum</taxon>
    </lineage>
</organism>
<feature type="region of interest" description="Disordered" evidence="1">
    <location>
        <begin position="194"/>
        <end position="320"/>
    </location>
</feature>
<name>A0A1M5SFU1_9EURY</name>
<evidence type="ECO:0000256" key="1">
    <source>
        <dbReference type="SAM" id="MobiDB-lite"/>
    </source>
</evidence>
<sequence>MSQSSRGRDDDDLETLVSELEATLSDLRAELVERERAERRTDERGESGERSTATRWERRDRGRRPPRPPSPGELFRFTSDYTIPTVVALLEATIEALELLRGVIDLAAPGEATDRRRPRGSRRGRRDPRDLARSVLSDAVAGGVSSATDRAATDAADALERLRETLSEADIPEDEESRDLVADARELSAELERWVRQSREAVDRERARERRADRGDDDGAALDDGTAVDDGPVSIEVGEPGEPGDPRGGGDRPAADHETSAATEPAAEDEGAAPEVDVDAELESIKREVGRQNEGDGDDTNGTEAAGDGDGDDAGDGRAV</sequence>
<evidence type="ECO:0000313" key="3">
    <source>
        <dbReference type="Proteomes" id="UP000184357"/>
    </source>
</evidence>
<gene>
    <name evidence="2" type="ORF">SAMN05443636_2432</name>
</gene>
<dbReference type="InterPro" id="IPR055969">
    <property type="entry name" value="DUF7547"/>
</dbReference>
<reference evidence="2 3" key="1">
    <citation type="submission" date="2016-11" db="EMBL/GenBank/DDBJ databases">
        <authorList>
            <person name="Jaros S."/>
            <person name="Januszkiewicz K."/>
            <person name="Wedrychowicz H."/>
        </authorList>
    </citation>
    <scope>NUCLEOTIDE SEQUENCE [LARGE SCALE GENOMIC DNA]</scope>
    <source>
        <strain evidence="2 3">DSM 9297</strain>
    </source>
</reference>
<dbReference type="EMBL" id="FQWV01000006">
    <property type="protein sequence ID" value="SHH36753.1"/>
    <property type="molecule type" value="Genomic_DNA"/>
</dbReference>
<dbReference type="Pfam" id="PF24414">
    <property type="entry name" value="DUF7547"/>
    <property type="match status" value="1"/>
</dbReference>
<dbReference type="RefSeq" id="WP_073309909.1">
    <property type="nucleotide sequence ID" value="NZ_FQWV01000006.1"/>
</dbReference>
<feature type="compositionally biased region" description="Acidic residues" evidence="1">
    <location>
        <begin position="295"/>
        <end position="314"/>
    </location>
</feature>
<feature type="compositionally biased region" description="Basic and acidic residues" evidence="1">
    <location>
        <begin position="283"/>
        <end position="294"/>
    </location>
</feature>
<feature type="compositionally biased region" description="Acidic residues" evidence="1">
    <location>
        <begin position="266"/>
        <end position="282"/>
    </location>
</feature>
<dbReference type="OrthoDB" id="241694at2157"/>
<dbReference type="Proteomes" id="UP000184357">
    <property type="component" value="Unassembled WGS sequence"/>
</dbReference>
<protein>
    <submittedName>
        <fullName evidence="2">Uncharacterized protein</fullName>
    </submittedName>
</protein>
<feature type="compositionally biased region" description="Basic and acidic residues" evidence="1">
    <location>
        <begin position="31"/>
        <end position="49"/>
    </location>
</feature>